<dbReference type="EMBL" id="BEYU01000040">
    <property type="protein sequence ID" value="GBG28284.1"/>
    <property type="molecule type" value="Genomic_DNA"/>
</dbReference>
<feature type="compositionally biased region" description="Low complexity" evidence="3">
    <location>
        <begin position="1"/>
        <end position="26"/>
    </location>
</feature>
<feature type="domain" description="BTB" evidence="4">
    <location>
        <begin position="373"/>
        <end position="440"/>
    </location>
</feature>
<dbReference type="InterPro" id="IPR051568">
    <property type="entry name" value="LZTR1/Attractin"/>
</dbReference>
<evidence type="ECO:0000256" key="2">
    <source>
        <dbReference type="ARBA" id="ARBA00022737"/>
    </source>
</evidence>
<dbReference type="CDD" id="cd14733">
    <property type="entry name" value="BACK"/>
    <property type="match status" value="1"/>
</dbReference>
<comment type="caution">
    <text evidence="5">The sequence shown here is derived from an EMBL/GenBank/DDBJ whole genome shotgun (WGS) entry which is preliminary data.</text>
</comment>
<gene>
    <name evidence="5" type="ORF">FCC1311_045072</name>
</gene>
<feature type="region of interest" description="Disordered" evidence="3">
    <location>
        <begin position="1"/>
        <end position="30"/>
    </location>
</feature>
<dbReference type="PANTHER" id="PTHR46376">
    <property type="entry name" value="LEUCINE-ZIPPER-LIKE TRANSCRIPTIONAL REGULATOR 1"/>
    <property type="match status" value="1"/>
</dbReference>
<dbReference type="InterPro" id="IPR006652">
    <property type="entry name" value="Kelch_1"/>
</dbReference>
<dbReference type="Gene3D" id="3.30.710.10">
    <property type="entry name" value="Potassium Channel Kv1.1, Chain A"/>
    <property type="match status" value="1"/>
</dbReference>
<dbReference type="InterPro" id="IPR015915">
    <property type="entry name" value="Kelch-typ_b-propeller"/>
</dbReference>
<evidence type="ECO:0000313" key="6">
    <source>
        <dbReference type="Proteomes" id="UP000241890"/>
    </source>
</evidence>
<dbReference type="Gene3D" id="2.120.10.80">
    <property type="entry name" value="Kelch-type beta propeller"/>
    <property type="match status" value="2"/>
</dbReference>
<evidence type="ECO:0000259" key="4">
    <source>
        <dbReference type="PROSITE" id="PS50097"/>
    </source>
</evidence>
<dbReference type="InParanoid" id="A0A2R5GK91"/>
<dbReference type="OrthoDB" id="10251809at2759"/>
<evidence type="ECO:0000256" key="3">
    <source>
        <dbReference type="SAM" id="MobiDB-lite"/>
    </source>
</evidence>
<dbReference type="InterPro" id="IPR011333">
    <property type="entry name" value="SKP1/BTB/POZ_sf"/>
</dbReference>
<dbReference type="Pfam" id="PF01344">
    <property type="entry name" value="Kelch_1"/>
    <property type="match status" value="1"/>
</dbReference>
<dbReference type="Pfam" id="PF00651">
    <property type="entry name" value="BTB"/>
    <property type="match status" value="1"/>
</dbReference>
<dbReference type="GO" id="GO:0005794">
    <property type="term" value="C:Golgi apparatus"/>
    <property type="evidence" value="ECO:0007669"/>
    <property type="project" value="TreeGrafter"/>
</dbReference>
<evidence type="ECO:0000313" key="5">
    <source>
        <dbReference type="EMBL" id="GBG28284.1"/>
    </source>
</evidence>
<keyword evidence="2" id="KW-0677">Repeat</keyword>
<dbReference type="PANTHER" id="PTHR46376:SF1">
    <property type="entry name" value="LEUCINE-ZIPPER-LIKE TRANSCRIPTIONAL REGULATOR 1"/>
    <property type="match status" value="1"/>
</dbReference>
<protein>
    <submittedName>
        <fullName evidence="5">Kelch domain-containing protein 10</fullName>
    </submittedName>
</protein>
<dbReference type="InterPro" id="IPR000210">
    <property type="entry name" value="BTB/POZ_dom"/>
</dbReference>
<dbReference type="SMART" id="SM00612">
    <property type="entry name" value="Kelch"/>
    <property type="match status" value="5"/>
</dbReference>
<dbReference type="Proteomes" id="UP000241890">
    <property type="component" value="Unassembled WGS sequence"/>
</dbReference>
<reference evidence="5 6" key="1">
    <citation type="submission" date="2017-12" db="EMBL/GenBank/DDBJ databases">
        <title>Sequencing, de novo assembly and annotation of complete genome of a new Thraustochytrid species, strain FCC1311.</title>
        <authorList>
            <person name="Sedici K."/>
            <person name="Godart F."/>
            <person name="Aiese Cigliano R."/>
            <person name="Sanseverino W."/>
            <person name="Barakat M."/>
            <person name="Ortet P."/>
            <person name="Marechal E."/>
            <person name="Cagnac O."/>
            <person name="Amato A."/>
        </authorList>
    </citation>
    <scope>NUCLEOTIDE SEQUENCE [LARGE SCALE GENOMIC DNA]</scope>
</reference>
<dbReference type="Gene3D" id="1.25.40.420">
    <property type="match status" value="1"/>
</dbReference>
<organism evidence="5 6">
    <name type="scientific">Hondaea fermentalgiana</name>
    <dbReference type="NCBI Taxonomy" id="2315210"/>
    <lineage>
        <taxon>Eukaryota</taxon>
        <taxon>Sar</taxon>
        <taxon>Stramenopiles</taxon>
        <taxon>Bigyra</taxon>
        <taxon>Labyrinthulomycetes</taxon>
        <taxon>Thraustochytrida</taxon>
        <taxon>Thraustochytriidae</taxon>
        <taxon>Hondaea</taxon>
    </lineage>
</organism>
<accession>A0A2R5GK91</accession>
<dbReference type="SUPFAM" id="SSF117281">
    <property type="entry name" value="Kelch motif"/>
    <property type="match status" value="2"/>
</dbReference>
<keyword evidence="1" id="KW-0880">Kelch repeat</keyword>
<proteinExistence type="predicted"/>
<evidence type="ECO:0000256" key="1">
    <source>
        <dbReference type="ARBA" id="ARBA00022441"/>
    </source>
</evidence>
<dbReference type="SUPFAM" id="SSF54695">
    <property type="entry name" value="POZ domain"/>
    <property type="match status" value="1"/>
</dbReference>
<dbReference type="SMART" id="SM00225">
    <property type="entry name" value="BTB"/>
    <property type="match status" value="1"/>
</dbReference>
<keyword evidence="6" id="KW-1185">Reference proteome</keyword>
<sequence>MQNTSQSQGQGIISQGQGQTTDTDTGAGPEASAIASADINGSVMARRSWRRLPCVGDTPGPRSGAASVVLGSKLYVFGGYGGEKRLDDFYEYCFISRVWRRIELDEPRAQTPGPRENNGFVTFGKCLYLFGGYNGYNWLNDTWEFNTELRSWRLIMATGTIPSHRFGFVSVTYENKLILFGGYNGTTWLNDMYALDLATARWTQVEPVGLVPSRRSCPAWVQRRHSIFMFGGYDGVERKNDLWEFRIRESRWVEIKTADEGYRPIGRYFHACGIHGDLFYVFGGYQGAQRLNDMHQFSFTTRTWRQLKITGEVPSGRSSLVAHVYENSFFVFGGYNGRIVLNDFFEFPFLSINVEPPRLTSDLAKLIDHELFSDVTFMVENRPVRAVRALLAARSEHFRALLFGGMREDLAKVIELPDIQYDVFRAVVEYLYTDAVEVTPELAVPLLVASERYILPRLKSLCEVAIFKSITPVNCVQILLQAYMYNADSLKNICLDFIVDNIVALRATPEFQELKQEPELLMEIIMRSSGLSLGAGADSESVGMTAALHQF</sequence>
<dbReference type="Pfam" id="PF24681">
    <property type="entry name" value="Kelch_KLHDC2_KLHL20_DRC7"/>
    <property type="match status" value="1"/>
</dbReference>
<dbReference type="AlphaFoldDB" id="A0A2R5GK91"/>
<dbReference type="PROSITE" id="PS50097">
    <property type="entry name" value="BTB"/>
    <property type="match status" value="1"/>
</dbReference>
<name>A0A2R5GK91_9STRA</name>